<feature type="non-terminal residue" evidence="4">
    <location>
        <position position="318"/>
    </location>
</feature>
<keyword evidence="2" id="KW-1133">Transmembrane helix</keyword>
<dbReference type="CDD" id="cd06225">
    <property type="entry name" value="HAMP"/>
    <property type="match status" value="1"/>
</dbReference>
<protein>
    <submittedName>
        <fullName evidence="4">HAMP domain-containing protein</fullName>
    </submittedName>
</protein>
<sequence length="318" mass="33843">MPDMLRRSLGARLYMLLGLLAMAALGAAGAGGWALQDMQVTSADAARAARAARLAERVNGHIFAVVAESRGIYHARDAEDARRFAAPMEATLRRLERDLAAWRPLVPLSRQTEFARVEDATNAFVRYRTETIRIGLAEGPAAANVQGNNEANRANRRALNEALENSAGAAESLADELSAQLDARGERLTLLLGLGAAGAVLVVGLIALTTVRRSVLRPLLGMTARLGTMAEGDLASPIADRDRADEIGRLARAAETLRLGLQRAEELAVEQQQQRAVQLERATALDGLASRFESSAGAMIGRLSAAAAQLNSTARTMS</sequence>
<evidence type="ECO:0000313" key="4">
    <source>
        <dbReference type="EMBL" id="MFC3124914.1"/>
    </source>
</evidence>
<dbReference type="Proteomes" id="UP001595593">
    <property type="component" value="Unassembled WGS sequence"/>
</dbReference>
<evidence type="ECO:0000256" key="1">
    <source>
        <dbReference type="SAM" id="Coils"/>
    </source>
</evidence>
<dbReference type="Pfam" id="PF00672">
    <property type="entry name" value="HAMP"/>
    <property type="match status" value="1"/>
</dbReference>
<dbReference type="RefSeq" id="WP_379595339.1">
    <property type="nucleotide sequence ID" value="NZ_JBHRTN010000008.1"/>
</dbReference>
<dbReference type="PROSITE" id="PS50885">
    <property type="entry name" value="HAMP"/>
    <property type="match status" value="1"/>
</dbReference>
<comment type="caution">
    <text evidence="4">The sequence shown here is derived from an EMBL/GenBank/DDBJ whole genome shotgun (WGS) entry which is preliminary data.</text>
</comment>
<dbReference type="InterPro" id="IPR003660">
    <property type="entry name" value="HAMP_dom"/>
</dbReference>
<keyword evidence="2" id="KW-0472">Membrane</keyword>
<evidence type="ECO:0000313" key="5">
    <source>
        <dbReference type="Proteomes" id="UP001595593"/>
    </source>
</evidence>
<evidence type="ECO:0000256" key="2">
    <source>
        <dbReference type="SAM" id="Phobius"/>
    </source>
</evidence>
<keyword evidence="1" id="KW-0175">Coiled coil</keyword>
<dbReference type="Gene3D" id="6.10.340.10">
    <property type="match status" value="1"/>
</dbReference>
<dbReference type="SMART" id="SM00304">
    <property type="entry name" value="HAMP"/>
    <property type="match status" value="1"/>
</dbReference>
<gene>
    <name evidence="4" type="ORF">ACFOD4_07575</name>
</gene>
<keyword evidence="5" id="KW-1185">Reference proteome</keyword>
<proteinExistence type="predicted"/>
<feature type="domain" description="HAMP" evidence="3">
    <location>
        <begin position="213"/>
        <end position="266"/>
    </location>
</feature>
<feature type="transmembrane region" description="Helical" evidence="2">
    <location>
        <begin position="188"/>
        <end position="208"/>
    </location>
</feature>
<reference evidence="5" key="1">
    <citation type="journal article" date="2019" name="Int. J. Syst. Evol. Microbiol.">
        <title>The Global Catalogue of Microorganisms (GCM) 10K type strain sequencing project: providing services to taxonomists for standard genome sequencing and annotation.</title>
        <authorList>
            <consortium name="The Broad Institute Genomics Platform"/>
            <consortium name="The Broad Institute Genome Sequencing Center for Infectious Disease"/>
            <person name="Wu L."/>
            <person name="Ma J."/>
        </authorList>
    </citation>
    <scope>NUCLEOTIDE SEQUENCE [LARGE SCALE GENOMIC DNA]</scope>
    <source>
        <strain evidence="5">KCTC 52094</strain>
    </source>
</reference>
<dbReference type="EMBL" id="JBHRTN010000008">
    <property type="protein sequence ID" value="MFC3124914.1"/>
    <property type="molecule type" value="Genomic_DNA"/>
</dbReference>
<organism evidence="4 5">
    <name type="scientific">Teichococcus globiformis</name>
    <dbReference type="NCBI Taxonomy" id="2307229"/>
    <lineage>
        <taxon>Bacteria</taxon>
        <taxon>Pseudomonadati</taxon>
        <taxon>Pseudomonadota</taxon>
        <taxon>Alphaproteobacteria</taxon>
        <taxon>Acetobacterales</taxon>
        <taxon>Roseomonadaceae</taxon>
        <taxon>Roseomonas</taxon>
    </lineage>
</organism>
<dbReference type="SUPFAM" id="SSF158472">
    <property type="entry name" value="HAMP domain-like"/>
    <property type="match status" value="1"/>
</dbReference>
<name>A0ABV7FZW4_9PROT</name>
<evidence type="ECO:0000259" key="3">
    <source>
        <dbReference type="PROSITE" id="PS50885"/>
    </source>
</evidence>
<keyword evidence="2" id="KW-0812">Transmembrane</keyword>
<feature type="coiled-coil region" evidence="1">
    <location>
        <begin position="254"/>
        <end position="282"/>
    </location>
</feature>
<accession>A0ABV7FZW4</accession>